<comment type="caution">
    <text evidence="2">The sequence shown here is derived from an EMBL/GenBank/DDBJ whole genome shotgun (WGS) entry which is preliminary data.</text>
</comment>
<protein>
    <submittedName>
        <fullName evidence="2">Serine/threonine-protein kinase Mps1</fullName>
    </submittedName>
</protein>
<dbReference type="PANTHER" id="PTHR48007:SF55">
    <property type="entry name" value="PROTEIN KINASE DOMAIN-CONTAINING PROTEIN"/>
    <property type="match status" value="1"/>
</dbReference>
<dbReference type="InterPro" id="IPR011009">
    <property type="entry name" value="Kinase-like_dom_sf"/>
</dbReference>
<dbReference type="Gene3D" id="1.10.510.10">
    <property type="entry name" value="Transferase(Phosphotransferase) domain 1"/>
    <property type="match status" value="1"/>
</dbReference>
<dbReference type="OrthoDB" id="1890790at2759"/>
<keyword evidence="3" id="KW-1185">Reference proteome</keyword>
<dbReference type="GO" id="GO:0004672">
    <property type="term" value="F:protein kinase activity"/>
    <property type="evidence" value="ECO:0007669"/>
    <property type="project" value="InterPro"/>
</dbReference>
<evidence type="ECO:0000313" key="2">
    <source>
        <dbReference type="EMBL" id="PWA39911.1"/>
    </source>
</evidence>
<proteinExistence type="predicted"/>
<dbReference type="SUPFAM" id="SSF56112">
    <property type="entry name" value="Protein kinase-like (PK-like)"/>
    <property type="match status" value="1"/>
</dbReference>
<dbReference type="Pfam" id="PF00069">
    <property type="entry name" value="Pkinase"/>
    <property type="match status" value="1"/>
</dbReference>
<feature type="domain" description="Protein kinase" evidence="1">
    <location>
        <begin position="71"/>
        <end position="342"/>
    </location>
</feature>
<reference evidence="2 3" key="1">
    <citation type="journal article" date="2018" name="Mol. Plant">
        <title>The genome of Artemisia annua provides insight into the evolution of Asteraceae family and artemisinin biosynthesis.</title>
        <authorList>
            <person name="Shen Q."/>
            <person name="Zhang L."/>
            <person name="Liao Z."/>
            <person name="Wang S."/>
            <person name="Yan T."/>
            <person name="Shi P."/>
            <person name="Liu M."/>
            <person name="Fu X."/>
            <person name="Pan Q."/>
            <person name="Wang Y."/>
            <person name="Lv Z."/>
            <person name="Lu X."/>
            <person name="Zhang F."/>
            <person name="Jiang W."/>
            <person name="Ma Y."/>
            <person name="Chen M."/>
            <person name="Hao X."/>
            <person name="Li L."/>
            <person name="Tang Y."/>
            <person name="Lv G."/>
            <person name="Zhou Y."/>
            <person name="Sun X."/>
            <person name="Brodelius P.E."/>
            <person name="Rose J.K.C."/>
            <person name="Tang K."/>
        </authorList>
    </citation>
    <scope>NUCLEOTIDE SEQUENCE [LARGE SCALE GENOMIC DNA]</scope>
    <source>
        <strain evidence="3">cv. Huhao1</strain>
        <tissue evidence="2">Leaf</tissue>
    </source>
</reference>
<dbReference type="EMBL" id="PKPP01014216">
    <property type="protein sequence ID" value="PWA39911.1"/>
    <property type="molecule type" value="Genomic_DNA"/>
</dbReference>
<organism evidence="2 3">
    <name type="scientific">Artemisia annua</name>
    <name type="common">Sweet wormwood</name>
    <dbReference type="NCBI Taxonomy" id="35608"/>
    <lineage>
        <taxon>Eukaryota</taxon>
        <taxon>Viridiplantae</taxon>
        <taxon>Streptophyta</taxon>
        <taxon>Embryophyta</taxon>
        <taxon>Tracheophyta</taxon>
        <taxon>Spermatophyta</taxon>
        <taxon>Magnoliopsida</taxon>
        <taxon>eudicotyledons</taxon>
        <taxon>Gunneridae</taxon>
        <taxon>Pentapetalae</taxon>
        <taxon>asterids</taxon>
        <taxon>campanulids</taxon>
        <taxon>Asterales</taxon>
        <taxon>Asteraceae</taxon>
        <taxon>Asteroideae</taxon>
        <taxon>Anthemideae</taxon>
        <taxon>Artemisiinae</taxon>
        <taxon>Artemisia</taxon>
    </lineage>
</organism>
<keyword evidence="2" id="KW-0808">Transferase</keyword>
<dbReference type="AlphaFoldDB" id="A0A2U1KT38"/>
<evidence type="ECO:0000259" key="1">
    <source>
        <dbReference type="PROSITE" id="PS50011"/>
    </source>
</evidence>
<sequence length="342" mass="39315">MLERALNAKAKRSARYHEGSCLSDLSFCEYDDIFIGCMENNEPVMQVMPCNGDHAMDEDGKFRWTLKDVMRASLGVVGESALGVTEKVVCTRGRLCVLKRFRMVGIKRARFERRVKRLAAIGQCCDYIVPMKGYLYSKRFKFVVCDYYPMGSLYDLLIGAREHGHTPLTWRKRLKIILHIAKAISFIHSQSSTKERSMIINVHGNLKTSNIMIDVDFNAYVSNFGFTQLAIEACDIGQQRRSPSPHYQPPTLHEPSSQKNDIYHFGIIVLDILGGAKALESIEWDFERKEEVKDEKCDFFEFPFEVKDRGKVFMVWNMALACTNRTREARPSIENILMHLSK</sequence>
<keyword evidence="2" id="KW-0418">Kinase</keyword>
<dbReference type="PROSITE" id="PS50011">
    <property type="entry name" value="PROTEIN_KINASE_DOM"/>
    <property type="match status" value="1"/>
</dbReference>
<evidence type="ECO:0000313" key="3">
    <source>
        <dbReference type="Proteomes" id="UP000245207"/>
    </source>
</evidence>
<gene>
    <name evidence="2" type="ORF">CTI12_AA567550</name>
</gene>
<accession>A0A2U1KT38</accession>
<dbReference type="GO" id="GO:0005524">
    <property type="term" value="F:ATP binding"/>
    <property type="evidence" value="ECO:0007669"/>
    <property type="project" value="InterPro"/>
</dbReference>
<dbReference type="PANTHER" id="PTHR48007">
    <property type="entry name" value="LEUCINE-RICH REPEAT RECEPTOR-LIKE PROTEIN KINASE PXC1"/>
    <property type="match status" value="1"/>
</dbReference>
<dbReference type="InterPro" id="IPR000719">
    <property type="entry name" value="Prot_kinase_dom"/>
</dbReference>
<dbReference type="InterPro" id="IPR046959">
    <property type="entry name" value="PRK1-6/SRF4-like"/>
</dbReference>
<dbReference type="Proteomes" id="UP000245207">
    <property type="component" value="Unassembled WGS sequence"/>
</dbReference>
<name>A0A2U1KT38_ARTAN</name>